<organism evidence="1">
    <name type="scientific">Eucampia antarctica</name>
    <dbReference type="NCBI Taxonomy" id="49252"/>
    <lineage>
        <taxon>Eukaryota</taxon>
        <taxon>Sar</taxon>
        <taxon>Stramenopiles</taxon>
        <taxon>Ochrophyta</taxon>
        <taxon>Bacillariophyta</taxon>
        <taxon>Mediophyceae</taxon>
        <taxon>Biddulphiophycidae</taxon>
        <taxon>Hemiaulales</taxon>
        <taxon>Hemiaulaceae</taxon>
        <taxon>Eucampia</taxon>
    </lineage>
</organism>
<dbReference type="Pfam" id="PF11539">
    <property type="entry name" value="DUF3228"/>
    <property type="match status" value="1"/>
</dbReference>
<proteinExistence type="predicted"/>
<protein>
    <submittedName>
        <fullName evidence="1">Uncharacterized protein</fullName>
    </submittedName>
</protein>
<dbReference type="PANTHER" id="PTHR38666">
    <property type="match status" value="1"/>
</dbReference>
<dbReference type="AlphaFoldDB" id="A0A7S2W4A1"/>
<reference evidence="1" key="1">
    <citation type="submission" date="2021-01" db="EMBL/GenBank/DDBJ databases">
        <authorList>
            <person name="Corre E."/>
            <person name="Pelletier E."/>
            <person name="Niang G."/>
            <person name="Scheremetjew M."/>
            <person name="Finn R."/>
            <person name="Kale V."/>
            <person name="Holt S."/>
            <person name="Cochrane G."/>
            <person name="Meng A."/>
            <person name="Brown T."/>
            <person name="Cohen L."/>
        </authorList>
    </citation>
    <scope>NUCLEOTIDE SEQUENCE</scope>
    <source>
        <strain evidence="1">CCMP1452</strain>
    </source>
</reference>
<gene>
    <name evidence="1" type="ORF">EANT1437_LOCUS5362</name>
</gene>
<evidence type="ECO:0000313" key="1">
    <source>
        <dbReference type="EMBL" id="CAD9665176.1"/>
    </source>
</evidence>
<accession>A0A7S2W4A1</accession>
<name>A0A7S2W4A1_9STRA</name>
<sequence>MKLLLGLFATTLPHSHKSLYPSVCQRGFLTSIMSSVSSSNSLVVDPFCFRQFAECDKSKEYGGTVFSVSINEFEGIVNARYDETKLKEGYAPFCKHLFIENNFTDAQTCVLAITKENEHLLRTKYEARNDKEVRT</sequence>
<dbReference type="InterPro" id="IPR021610">
    <property type="entry name" value="DUF3228"/>
</dbReference>
<dbReference type="Gene3D" id="3.30.2310.50">
    <property type="entry name" value="Protein of unknown function (DUF3228), domain 1"/>
    <property type="match status" value="1"/>
</dbReference>
<dbReference type="PANTHER" id="PTHR38666:SF2">
    <property type="entry name" value="FLAGELLAR ASSOCIATED PROTEIN"/>
    <property type="match status" value="1"/>
</dbReference>
<dbReference type="EMBL" id="HBHI01010446">
    <property type="protein sequence ID" value="CAD9665176.1"/>
    <property type="molecule type" value="Transcribed_RNA"/>
</dbReference>